<dbReference type="GO" id="GO:0051604">
    <property type="term" value="P:protein maturation"/>
    <property type="evidence" value="ECO:0007669"/>
    <property type="project" value="TreeGrafter"/>
</dbReference>
<dbReference type="Proteomes" id="UP000427769">
    <property type="component" value="Chromosome"/>
</dbReference>
<gene>
    <name evidence="1" type="ORF">DSCW_31060</name>
</gene>
<accession>A0A5K7Z655</accession>
<dbReference type="InterPro" id="IPR006452">
    <property type="entry name" value="Formate_DH_accessory"/>
</dbReference>
<dbReference type="InterPro" id="IPR024064">
    <property type="entry name" value="FdhE-like_sf"/>
</dbReference>
<protein>
    <submittedName>
        <fullName evidence="1">Formate dehydrogenase formation protein FdhE</fullName>
    </submittedName>
</protein>
<evidence type="ECO:0000313" key="1">
    <source>
        <dbReference type="EMBL" id="BBO75689.1"/>
    </source>
</evidence>
<name>A0A5K7Z655_9BACT</name>
<dbReference type="CDD" id="cd16341">
    <property type="entry name" value="FdhE"/>
    <property type="match status" value="1"/>
</dbReference>
<sequence>MIEQQYDQAIALSLQKRPALETVIKPFAPVLLKRETAIDEIKVCLPPLDPEPAGSRRRSGVPMVADLSFSDLKPSLEKAYADLMPTLKLAFPNLETDLCAIEAVIERGDLDLAVIAKAYLEDNAEAFRAAGKVGGLKEDSLGFAVNWALSTVLNAVRMKGAASADLSSWSLGYCPLCGAMPAISYLAKPQGPTTEFLQGGGGQKYLHCALCGCQWRFKRNRCPACDTEEKDNLRYYQESGETGERIDACKKCRHYLLCVDLREIAAPPSLDMAAVAMVHLDIFARKKGFYPMTWTPWNRID</sequence>
<evidence type="ECO:0000313" key="2">
    <source>
        <dbReference type="Proteomes" id="UP000427769"/>
    </source>
</evidence>
<organism evidence="1 2">
    <name type="scientific">Desulfosarcina widdelii</name>
    <dbReference type="NCBI Taxonomy" id="947919"/>
    <lineage>
        <taxon>Bacteria</taxon>
        <taxon>Pseudomonadati</taxon>
        <taxon>Thermodesulfobacteriota</taxon>
        <taxon>Desulfobacteria</taxon>
        <taxon>Desulfobacterales</taxon>
        <taxon>Desulfosarcinaceae</taxon>
        <taxon>Desulfosarcina</taxon>
    </lineage>
</organism>
<dbReference type="PANTHER" id="PTHR37689">
    <property type="entry name" value="PROTEIN FDHE"/>
    <property type="match status" value="1"/>
</dbReference>
<keyword evidence="2" id="KW-1185">Reference proteome</keyword>
<dbReference type="Gene3D" id="3.90.1670.10">
    <property type="entry name" value="FdhE-like domain"/>
    <property type="match status" value="1"/>
</dbReference>
<dbReference type="GO" id="GO:0008199">
    <property type="term" value="F:ferric iron binding"/>
    <property type="evidence" value="ECO:0007669"/>
    <property type="project" value="TreeGrafter"/>
</dbReference>
<dbReference type="EMBL" id="AP021875">
    <property type="protein sequence ID" value="BBO75689.1"/>
    <property type="molecule type" value="Genomic_DNA"/>
</dbReference>
<reference evidence="1 2" key="1">
    <citation type="submission" date="2019-11" db="EMBL/GenBank/DDBJ databases">
        <title>Comparative genomics of hydrocarbon-degrading Desulfosarcina strains.</title>
        <authorList>
            <person name="Watanabe M."/>
            <person name="Kojima H."/>
            <person name="Fukui M."/>
        </authorList>
    </citation>
    <scope>NUCLEOTIDE SEQUENCE [LARGE SCALE GENOMIC DNA]</scope>
    <source>
        <strain evidence="1 2">PP31</strain>
    </source>
</reference>
<dbReference type="PANTHER" id="PTHR37689:SF1">
    <property type="entry name" value="PROTEIN FDHE"/>
    <property type="match status" value="1"/>
</dbReference>
<proteinExistence type="predicted"/>
<dbReference type="SUPFAM" id="SSF144020">
    <property type="entry name" value="FdhE-like"/>
    <property type="match status" value="1"/>
</dbReference>
<dbReference type="AlphaFoldDB" id="A0A5K7Z655"/>
<dbReference type="GO" id="GO:0005829">
    <property type="term" value="C:cytosol"/>
    <property type="evidence" value="ECO:0007669"/>
    <property type="project" value="TreeGrafter"/>
</dbReference>
<dbReference type="KEGG" id="dwd:DSCW_31060"/>